<dbReference type="Pfam" id="PF04264">
    <property type="entry name" value="YceI"/>
    <property type="match status" value="1"/>
</dbReference>
<dbReference type="InterPro" id="IPR036761">
    <property type="entry name" value="TTHA0802/YceI-like_sf"/>
</dbReference>
<dbReference type="PANTHER" id="PTHR34406">
    <property type="entry name" value="PROTEIN YCEI"/>
    <property type="match status" value="1"/>
</dbReference>
<evidence type="ECO:0000256" key="1">
    <source>
        <dbReference type="SAM" id="SignalP"/>
    </source>
</evidence>
<proteinExistence type="predicted"/>
<feature type="signal peptide" evidence="1">
    <location>
        <begin position="1"/>
        <end position="17"/>
    </location>
</feature>
<organism evidence="3 4">
    <name type="scientific">Tenacibaculum polynesiense</name>
    <dbReference type="NCBI Taxonomy" id="3137857"/>
    <lineage>
        <taxon>Bacteria</taxon>
        <taxon>Pseudomonadati</taxon>
        <taxon>Bacteroidota</taxon>
        <taxon>Flavobacteriia</taxon>
        <taxon>Flavobacteriales</taxon>
        <taxon>Flavobacteriaceae</taxon>
        <taxon>Tenacibaculum</taxon>
    </lineage>
</organism>
<evidence type="ECO:0000313" key="3">
    <source>
        <dbReference type="EMBL" id="CAL2104542.1"/>
    </source>
</evidence>
<dbReference type="PANTHER" id="PTHR34406:SF1">
    <property type="entry name" value="PROTEIN YCEI"/>
    <property type="match status" value="1"/>
</dbReference>
<dbReference type="SUPFAM" id="SSF101874">
    <property type="entry name" value="YceI-like"/>
    <property type="match status" value="1"/>
</dbReference>
<dbReference type="SMART" id="SM00867">
    <property type="entry name" value="YceI"/>
    <property type="match status" value="1"/>
</dbReference>
<reference evidence="3 4" key="1">
    <citation type="submission" date="2024-05" db="EMBL/GenBank/DDBJ databases">
        <authorList>
            <person name="Duchaud E."/>
        </authorList>
    </citation>
    <scope>NUCLEOTIDE SEQUENCE [LARGE SCALE GENOMIC DNA]</scope>
    <source>
        <strain evidence="3">Ena-SAMPLE-TAB-13-05-2024-13:56:06:370-140308</strain>
    </source>
</reference>
<sequence length="180" mass="20308">MRKLIILVIVLISQSIAAQKYFTRTGTTHFKASVEAFEPVEATNHSSTSILKVDTGDIAAQLFINAFQFKVALMQEHFNENYMDSDTHPKATFRGKLAALSIEKMKSQKEFPLNGILTIRGKKKEVNTIAKVNLQGNTIELQASFSVKPQDFDIKIPSIVRKKIAEQINITIHYELVEKK</sequence>
<feature type="chain" id="PRO_5045863543" evidence="1">
    <location>
        <begin position="18"/>
        <end position="180"/>
    </location>
</feature>
<dbReference type="Proteomes" id="UP001497527">
    <property type="component" value="Unassembled WGS sequence"/>
</dbReference>
<protein>
    <submittedName>
        <fullName evidence="3">YceI family protein</fullName>
    </submittedName>
</protein>
<dbReference type="EMBL" id="CAXJIO010000017">
    <property type="protein sequence ID" value="CAL2104542.1"/>
    <property type="molecule type" value="Genomic_DNA"/>
</dbReference>
<gene>
    <name evidence="3" type="ORF">T190423A01A_80079</name>
</gene>
<dbReference type="RefSeq" id="WP_348718854.1">
    <property type="nucleotide sequence ID" value="NZ_CAXJIO010000017.1"/>
</dbReference>
<keyword evidence="4" id="KW-1185">Reference proteome</keyword>
<dbReference type="Gene3D" id="2.40.128.110">
    <property type="entry name" value="Lipid/polyisoprenoid-binding, YceI-like"/>
    <property type="match status" value="1"/>
</dbReference>
<keyword evidence="1" id="KW-0732">Signal</keyword>
<accession>A0ABP1F801</accession>
<name>A0ABP1F801_9FLAO</name>
<dbReference type="InterPro" id="IPR007372">
    <property type="entry name" value="Lipid/polyisoprenoid-bd_YceI"/>
</dbReference>
<comment type="caution">
    <text evidence="3">The sequence shown here is derived from an EMBL/GenBank/DDBJ whole genome shotgun (WGS) entry which is preliminary data.</text>
</comment>
<evidence type="ECO:0000313" key="4">
    <source>
        <dbReference type="Proteomes" id="UP001497527"/>
    </source>
</evidence>
<feature type="domain" description="Lipid/polyisoprenoid-binding YceI-like" evidence="2">
    <location>
        <begin position="20"/>
        <end position="177"/>
    </location>
</feature>
<evidence type="ECO:0000259" key="2">
    <source>
        <dbReference type="SMART" id="SM00867"/>
    </source>
</evidence>